<feature type="coiled-coil region" evidence="2">
    <location>
        <begin position="144"/>
        <end position="171"/>
    </location>
</feature>
<proteinExistence type="predicted"/>
<keyword evidence="2" id="KW-0175">Coiled coil</keyword>
<dbReference type="RefSeq" id="WP_144889810.1">
    <property type="nucleotide sequence ID" value="NZ_CP042218.1"/>
</dbReference>
<feature type="chain" id="PRO_5022149267" evidence="4">
    <location>
        <begin position="31"/>
        <end position="387"/>
    </location>
</feature>
<keyword evidence="1" id="KW-0813">Transport</keyword>
<dbReference type="InterPro" id="IPR051909">
    <property type="entry name" value="MFP_Cation_Efflux"/>
</dbReference>
<dbReference type="GO" id="GO:0030313">
    <property type="term" value="C:cell envelope"/>
    <property type="evidence" value="ECO:0007669"/>
    <property type="project" value="TreeGrafter"/>
</dbReference>
<dbReference type="GO" id="GO:0060003">
    <property type="term" value="P:copper ion export"/>
    <property type="evidence" value="ECO:0007669"/>
    <property type="project" value="TreeGrafter"/>
</dbReference>
<dbReference type="Gene3D" id="2.40.50.100">
    <property type="match status" value="1"/>
</dbReference>
<protein>
    <submittedName>
        <fullName evidence="5">HlyD family efflux transporter periplasmic adaptor subunit</fullName>
    </submittedName>
</protein>
<feature type="signal peptide" evidence="4">
    <location>
        <begin position="1"/>
        <end position="30"/>
    </location>
</feature>
<evidence type="ECO:0000256" key="4">
    <source>
        <dbReference type="SAM" id="SignalP"/>
    </source>
</evidence>
<keyword evidence="6" id="KW-1185">Reference proteome</keyword>
<dbReference type="Gene3D" id="2.40.420.20">
    <property type="match status" value="1"/>
</dbReference>
<feature type="region of interest" description="Disordered" evidence="3">
    <location>
        <begin position="34"/>
        <end position="61"/>
    </location>
</feature>
<organism evidence="5 6">
    <name type="scientific">Luteimonas granuli</name>
    <dbReference type="NCBI Taxonomy" id="1176533"/>
    <lineage>
        <taxon>Bacteria</taxon>
        <taxon>Pseudomonadati</taxon>
        <taxon>Pseudomonadota</taxon>
        <taxon>Gammaproteobacteria</taxon>
        <taxon>Lysobacterales</taxon>
        <taxon>Lysobacteraceae</taxon>
        <taxon>Luteimonas</taxon>
    </lineage>
</organism>
<sequence>MNSNPMPRARAGALVALLGFLAIVATDSMAAPGAHGPNGEHLDGPAEAGTGTGLSRLPDGSVNIPMAAQRRMAVRTMFSKSEDAAASVELLGRVVNDPNAGGLVQPMSGGRIEPDGGGLPTVGQAVRKGQVLGYVRYNADPYARANQQAQLARLRSELEIAGKRVERLQSLPDTVPAKEVEAARAELASLEAASRSIGAGLDGREPLIAPVSGVIAQASAMNGKVVSAGDVLFQIVDPAHLQVEAVTADAGLAAQIDGASIAGVDEAALGLVGAAASLRDGLIPLSFSVTLARSEGGETTLPLVLGQPVTVVARLRTRVRGVVLPRQAVVRNAANEPIVWIKSGAERYLPQPVQTQSLDAGHVVVVQGLGDDNRVVIQGAALLAQIR</sequence>
<evidence type="ECO:0000256" key="2">
    <source>
        <dbReference type="SAM" id="Coils"/>
    </source>
</evidence>
<name>A0A518N1Q8_9GAMM</name>
<dbReference type="EMBL" id="CP042218">
    <property type="protein sequence ID" value="QDW65829.1"/>
    <property type="molecule type" value="Genomic_DNA"/>
</dbReference>
<dbReference type="PANTHER" id="PTHR30097">
    <property type="entry name" value="CATION EFFLUX SYSTEM PROTEIN CUSB"/>
    <property type="match status" value="1"/>
</dbReference>
<dbReference type="Proteomes" id="UP000316584">
    <property type="component" value="Chromosome"/>
</dbReference>
<dbReference type="AlphaFoldDB" id="A0A518N1Q8"/>
<gene>
    <name evidence="5" type="ORF">FPZ22_02045</name>
</gene>
<dbReference type="GO" id="GO:0015679">
    <property type="term" value="P:plasma membrane copper ion transport"/>
    <property type="evidence" value="ECO:0007669"/>
    <property type="project" value="TreeGrafter"/>
</dbReference>
<accession>A0A518N1Q8</accession>
<reference evidence="5 6" key="1">
    <citation type="submission" date="2019-07" db="EMBL/GenBank/DDBJ databases">
        <title>Full genome sequence of Luteimonas sp. Gr-4.</title>
        <authorList>
            <person name="Im W.-T."/>
        </authorList>
    </citation>
    <scope>NUCLEOTIDE SEQUENCE [LARGE SCALE GENOMIC DNA]</scope>
    <source>
        <strain evidence="5 6">Gr-4</strain>
    </source>
</reference>
<evidence type="ECO:0000313" key="6">
    <source>
        <dbReference type="Proteomes" id="UP000316584"/>
    </source>
</evidence>
<keyword evidence="4" id="KW-0732">Signal</keyword>
<evidence type="ECO:0000313" key="5">
    <source>
        <dbReference type="EMBL" id="QDW65829.1"/>
    </source>
</evidence>
<dbReference type="PANTHER" id="PTHR30097:SF4">
    <property type="entry name" value="SLR6042 PROTEIN"/>
    <property type="match status" value="1"/>
</dbReference>
<evidence type="ECO:0000256" key="1">
    <source>
        <dbReference type="ARBA" id="ARBA00022448"/>
    </source>
</evidence>
<dbReference type="KEGG" id="lug:FPZ22_02045"/>
<evidence type="ECO:0000256" key="3">
    <source>
        <dbReference type="SAM" id="MobiDB-lite"/>
    </source>
</evidence>
<dbReference type="OrthoDB" id="7059230at2"/>